<dbReference type="InterPro" id="IPR026728">
    <property type="entry name" value="BLTP3A/B"/>
</dbReference>
<evidence type="ECO:0000313" key="3">
    <source>
        <dbReference type="EMBL" id="KAK9404464.1"/>
    </source>
</evidence>
<feature type="region of interest" description="Disordered" evidence="2">
    <location>
        <begin position="419"/>
        <end position="445"/>
    </location>
</feature>
<evidence type="ECO:0000256" key="1">
    <source>
        <dbReference type="SAM" id="Coils"/>
    </source>
</evidence>
<protein>
    <submittedName>
        <fullName evidence="3">UHRF1-binding protein 1</fullName>
    </submittedName>
</protein>
<keyword evidence="4" id="KW-1185">Reference proteome</keyword>
<proteinExistence type="predicted"/>
<comment type="caution">
    <text evidence="3">The sequence shown here is derived from an EMBL/GenBank/DDBJ whole genome shotgun (WGS) entry which is preliminary data.</text>
</comment>
<feature type="compositionally biased region" description="Polar residues" evidence="2">
    <location>
        <begin position="634"/>
        <end position="662"/>
    </location>
</feature>
<dbReference type="AlphaFoldDB" id="A0AAW1BQU7"/>
<feature type="region of interest" description="Disordered" evidence="2">
    <location>
        <begin position="625"/>
        <end position="665"/>
    </location>
</feature>
<dbReference type="Pfam" id="PF24917">
    <property type="entry name" value="BLTP3A_B"/>
    <property type="match status" value="2"/>
</dbReference>
<feature type="coiled-coil region" evidence="1">
    <location>
        <begin position="955"/>
        <end position="982"/>
    </location>
</feature>
<evidence type="ECO:0000256" key="2">
    <source>
        <dbReference type="SAM" id="MobiDB-lite"/>
    </source>
</evidence>
<feature type="compositionally biased region" description="Polar residues" evidence="2">
    <location>
        <begin position="720"/>
        <end position="730"/>
    </location>
</feature>
<dbReference type="PANTHER" id="PTHR22774:SF15">
    <property type="entry name" value="BRIDGE-LIKE LIPID TRANSFER PROTEIN FAMILY MEMBER 3A"/>
    <property type="match status" value="1"/>
</dbReference>
<dbReference type="EMBL" id="JAOTOJ010000003">
    <property type="protein sequence ID" value="KAK9404464.1"/>
    <property type="molecule type" value="Genomic_DNA"/>
</dbReference>
<dbReference type="GO" id="GO:0042826">
    <property type="term" value="F:histone deacetylase binding"/>
    <property type="evidence" value="ECO:0007669"/>
    <property type="project" value="TreeGrafter"/>
</dbReference>
<reference evidence="3 4" key="1">
    <citation type="journal article" date="2024" name="Proc. Natl. Acad. Sci. U.S.A.">
        <title>The genetic regulatory architecture and epigenomic basis for age-related changes in rattlesnake venom.</title>
        <authorList>
            <person name="Hogan M.P."/>
            <person name="Holding M.L."/>
            <person name="Nystrom G.S."/>
            <person name="Colston T.J."/>
            <person name="Bartlett D.A."/>
            <person name="Mason A.J."/>
            <person name="Ellsworth S.A."/>
            <person name="Rautsaw R.M."/>
            <person name="Lawrence K.C."/>
            <person name="Strickland J.L."/>
            <person name="He B."/>
            <person name="Fraser P."/>
            <person name="Margres M.J."/>
            <person name="Gilbert D.M."/>
            <person name="Gibbs H.L."/>
            <person name="Parkinson C.L."/>
            <person name="Rokyta D.R."/>
        </authorList>
    </citation>
    <scope>NUCLEOTIDE SEQUENCE [LARGE SCALE GENOMIC DNA]</scope>
    <source>
        <strain evidence="3">DRR0105</strain>
    </source>
</reference>
<gene>
    <name evidence="3" type="ORF">NXF25_009291</name>
</gene>
<feature type="region of interest" description="Disordered" evidence="2">
    <location>
        <begin position="267"/>
        <end position="294"/>
    </location>
</feature>
<accession>A0AAW1BQU7</accession>
<organism evidence="3 4">
    <name type="scientific">Crotalus adamanteus</name>
    <name type="common">Eastern diamondback rattlesnake</name>
    <dbReference type="NCBI Taxonomy" id="8729"/>
    <lineage>
        <taxon>Eukaryota</taxon>
        <taxon>Metazoa</taxon>
        <taxon>Chordata</taxon>
        <taxon>Craniata</taxon>
        <taxon>Vertebrata</taxon>
        <taxon>Euteleostomi</taxon>
        <taxon>Lepidosauria</taxon>
        <taxon>Squamata</taxon>
        <taxon>Bifurcata</taxon>
        <taxon>Unidentata</taxon>
        <taxon>Episquamata</taxon>
        <taxon>Toxicofera</taxon>
        <taxon>Serpentes</taxon>
        <taxon>Colubroidea</taxon>
        <taxon>Viperidae</taxon>
        <taxon>Crotalinae</taxon>
        <taxon>Crotalus</taxon>
    </lineage>
</organism>
<keyword evidence="1" id="KW-0175">Coiled coil</keyword>
<dbReference type="Proteomes" id="UP001474421">
    <property type="component" value="Unassembled WGS sequence"/>
</dbReference>
<dbReference type="PANTHER" id="PTHR22774">
    <property type="entry name" value="CHOREIN N-TERMINAL DOMAIN-CONTAINING PROTEIN"/>
    <property type="match status" value="1"/>
</dbReference>
<name>A0AAW1BQU7_CROAD</name>
<evidence type="ECO:0000313" key="4">
    <source>
        <dbReference type="Proteomes" id="UP001474421"/>
    </source>
</evidence>
<feature type="region of interest" description="Disordered" evidence="2">
    <location>
        <begin position="710"/>
        <end position="730"/>
    </location>
</feature>
<sequence length="992" mass="112033">MAGLIKKQILKHLSRFTKNLSPDKINLSTLKGQGQLTNLELDEEVLQNLLDLPTWLAITRVFCNKASIRIQWTKLKTHPICLYLDKVEVEMRTCEEPRPPNGQSPIAVASGQSEYGFAEKVVEGMYITVNSITIKIHSKAFHASFELWQLQGYSVNPTWQQSDLRFTRITDSHKGEVLTFKELTWQTLRIEADATENGEQDPLTTPLRLITNQGKIQISLKRKTKDCNVVASKLMFLLDDLLWVLTDSQLKAMMKYAESLSEAMEKSAQQRKSLAPEPVQTTPPIPSTQQTWPQSFGSTHKAISQYFELYDMKESSYHLLISRLDLHICDDSHTRETGAFNHGIMGGAMQLTFRKMGFDYYPFHWAGDSCRHWVRYCDAMETWVHWAKKLVNEFQNKMGKYNEEISSAYFKTAEKESPLKKRQDAVSSSPKSSTEKGLHPASTPPHALLGLQRPAWNRLRSSCLVIRVDNLDIHQVSTAGQQSKKPSTLLSCRRKLLNLPEHTSAIHLVFTEYYFPDHTTFPVPCPNLYLQMNGLVFTLDTRSMLWVNLFCLDLYRSLQQFKAIYKLESSGKREEHIDIRLDGFMLKVNIPVDKKVIDHQDRPQGLSISTSEKMLFYPQIKDISPKPEEGAVTQVASNSESTRFSSMKKTASQHSFDTNSLDGSGLEDRLSVDSDGSDGFVMLMDAEPSLDLLTLGQLPQILNDRDIRASSVGDEERGSTCVNSSASLSGQDPNTQLVSVLVLKMNELNCVIESKGDNMILALQAMELTPEHVGNISMWQYLQNAPTANPNTEKSTTTETIQTQPVVCLRYEIGPSAAVHSPLAVQNGFFHMLIHSYEAELLTSSLSSIGLFFEDEVIPEVIPMKIEIVNTKITLKDDSPRVYHTTPGPLPIILAMDHIVVHCKDDGMFFITAAQREETSALKAIQKNLKEQRIPAERISIVSAGSDDEPELKAAFTLEQELQDTRRALAEANQDKLRLLQEIKKYNPLFQL</sequence>